<dbReference type="Proteomes" id="UP000769766">
    <property type="component" value="Unassembled WGS sequence"/>
</dbReference>
<evidence type="ECO:0000313" key="1">
    <source>
        <dbReference type="EMBL" id="MBI2875480.1"/>
    </source>
</evidence>
<reference evidence="1" key="1">
    <citation type="submission" date="2020-07" db="EMBL/GenBank/DDBJ databases">
        <title>Huge and variable diversity of episymbiotic CPR bacteria and DPANN archaea in groundwater ecosystems.</title>
        <authorList>
            <person name="He C.Y."/>
            <person name="Keren R."/>
            <person name="Whittaker M."/>
            <person name="Farag I.F."/>
            <person name="Doudna J."/>
            <person name="Cate J.H.D."/>
            <person name="Banfield J.F."/>
        </authorList>
    </citation>
    <scope>NUCLEOTIDE SEQUENCE</scope>
    <source>
        <strain evidence="1">NC_groundwater_672_Ag_B-0.1um_62_36</strain>
    </source>
</reference>
<evidence type="ECO:0000313" key="2">
    <source>
        <dbReference type="Proteomes" id="UP000769766"/>
    </source>
</evidence>
<evidence type="ECO:0008006" key="3">
    <source>
        <dbReference type="Google" id="ProtNLM"/>
    </source>
</evidence>
<organism evidence="1 2">
    <name type="scientific">Tectimicrobiota bacterium</name>
    <dbReference type="NCBI Taxonomy" id="2528274"/>
    <lineage>
        <taxon>Bacteria</taxon>
        <taxon>Pseudomonadati</taxon>
        <taxon>Nitrospinota/Tectimicrobiota group</taxon>
        <taxon>Candidatus Tectimicrobiota</taxon>
    </lineage>
</organism>
<feature type="non-terminal residue" evidence="1">
    <location>
        <position position="110"/>
    </location>
</feature>
<name>A0A932CL98_UNCTE</name>
<gene>
    <name evidence="1" type="ORF">HYY20_01205</name>
</gene>
<accession>A0A932CL98</accession>
<comment type="caution">
    <text evidence="1">The sequence shown here is derived from an EMBL/GenBank/DDBJ whole genome shotgun (WGS) entry which is preliminary data.</text>
</comment>
<proteinExistence type="predicted"/>
<dbReference type="AlphaFoldDB" id="A0A932CL98"/>
<protein>
    <recommendedName>
        <fullName evidence="3">DUF433 domain-containing protein</fullName>
    </recommendedName>
</protein>
<dbReference type="EMBL" id="JACPRF010000034">
    <property type="protein sequence ID" value="MBI2875480.1"/>
    <property type="molecule type" value="Genomic_DNA"/>
</dbReference>
<sequence>MEKASPITVELDEMVLRELQEMASHTGQALNALLLELTQEALRIRRYPGIVFTEGPAGRRATLMGPGLDVWEVIGVYWGCDQDRETTLSILGQLTEQDLEVALAYYQAYP</sequence>